<dbReference type="EMBL" id="BOPB01000026">
    <property type="protein sequence ID" value="GIJ23602.1"/>
    <property type="molecule type" value="Genomic_DNA"/>
</dbReference>
<proteinExistence type="predicted"/>
<evidence type="ECO:0000256" key="1">
    <source>
        <dbReference type="SAM" id="MobiDB-lite"/>
    </source>
</evidence>
<evidence type="ECO:0008006" key="4">
    <source>
        <dbReference type="Google" id="ProtNLM"/>
    </source>
</evidence>
<accession>A0ABQ4J0A8</accession>
<dbReference type="Proteomes" id="UP000643165">
    <property type="component" value="Unassembled WGS sequence"/>
</dbReference>
<protein>
    <recommendedName>
        <fullName evidence="4">DUF3558 domain-containing protein</fullName>
    </recommendedName>
</protein>
<name>A0ABQ4J0A8_9ACTN</name>
<reference evidence="2 3" key="1">
    <citation type="submission" date="2021-01" db="EMBL/GenBank/DDBJ databases">
        <title>Whole genome shotgun sequence of Verrucosispora lutea NBRC 106530.</title>
        <authorList>
            <person name="Komaki H."/>
            <person name="Tamura T."/>
        </authorList>
    </citation>
    <scope>NUCLEOTIDE SEQUENCE [LARGE SCALE GENOMIC DNA]</scope>
    <source>
        <strain evidence="2 3">NBRC 106530</strain>
    </source>
</reference>
<comment type="caution">
    <text evidence="2">The sequence shown here is derived from an EMBL/GenBank/DDBJ whole genome shotgun (WGS) entry which is preliminary data.</text>
</comment>
<evidence type="ECO:0000313" key="3">
    <source>
        <dbReference type="Proteomes" id="UP000643165"/>
    </source>
</evidence>
<sequence>MASVLLLTGCASNDEPAPAVPASVIHTVPTDLCDRIDYTIANPAFREAMPIPPKDLDRGPDFRCAQGFFGGDGYAGGFVTARVQTFGSRDEARTGFERSAPASTAQPFEGGSDIVADAVRYQNVSEEDTKVEVLDANVIVEVRLTAPNPVSDEQAPQLPPASVKIAIQTLELIRSS</sequence>
<keyword evidence="3" id="KW-1185">Reference proteome</keyword>
<evidence type="ECO:0000313" key="2">
    <source>
        <dbReference type="EMBL" id="GIJ23602.1"/>
    </source>
</evidence>
<organism evidence="2 3">
    <name type="scientific">Micromonospora lutea</name>
    <dbReference type="NCBI Taxonomy" id="419825"/>
    <lineage>
        <taxon>Bacteria</taxon>
        <taxon>Bacillati</taxon>
        <taxon>Actinomycetota</taxon>
        <taxon>Actinomycetes</taxon>
        <taxon>Micromonosporales</taxon>
        <taxon>Micromonosporaceae</taxon>
        <taxon>Micromonospora</taxon>
    </lineage>
</organism>
<feature type="region of interest" description="Disordered" evidence="1">
    <location>
        <begin position="90"/>
        <end position="109"/>
    </location>
</feature>
<gene>
    <name evidence="2" type="ORF">Vlu01_42260</name>
</gene>